<evidence type="ECO:0000256" key="4">
    <source>
        <dbReference type="ARBA" id="ARBA00022989"/>
    </source>
</evidence>
<feature type="transmembrane region" description="Helical" evidence="6">
    <location>
        <begin position="91"/>
        <end position="108"/>
    </location>
</feature>
<comment type="similarity">
    <text evidence="6">Belongs to the TVP38/TMEM64 family.</text>
</comment>
<feature type="transmembrane region" description="Helical" evidence="6">
    <location>
        <begin position="175"/>
        <end position="197"/>
    </location>
</feature>
<name>A0A9D1JJ09_9FIRM</name>
<feature type="transmembrane region" description="Helical" evidence="6">
    <location>
        <begin position="46"/>
        <end position="71"/>
    </location>
</feature>
<dbReference type="Pfam" id="PF09335">
    <property type="entry name" value="VTT_dom"/>
    <property type="match status" value="1"/>
</dbReference>
<protein>
    <recommendedName>
        <fullName evidence="6">TVP38/TMEM64 family membrane protein</fullName>
    </recommendedName>
</protein>
<evidence type="ECO:0000313" key="8">
    <source>
        <dbReference type="EMBL" id="HIS30153.1"/>
    </source>
</evidence>
<evidence type="ECO:0000256" key="3">
    <source>
        <dbReference type="ARBA" id="ARBA00022692"/>
    </source>
</evidence>
<evidence type="ECO:0000256" key="1">
    <source>
        <dbReference type="ARBA" id="ARBA00004651"/>
    </source>
</evidence>
<evidence type="ECO:0000259" key="7">
    <source>
        <dbReference type="Pfam" id="PF09335"/>
    </source>
</evidence>
<evidence type="ECO:0000256" key="2">
    <source>
        <dbReference type="ARBA" id="ARBA00022475"/>
    </source>
</evidence>
<dbReference type="InterPro" id="IPR015414">
    <property type="entry name" value="TMEM64"/>
</dbReference>
<reference evidence="8" key="2">
    <citation type="journal article" date="2021" name="PeerJ">
        <title>Extensive microbial diversity within the chicken gut microbiome revealed by metagenomics and culture.</title>
        <authorList>
            <person name="Gilroy R."/>
            <person name="Ravi A."/>
            <person name="Getino M."/>
            <person name="Pursley I."/>
            <person name="Horton D.L."/>
            <person name="Alikhan N.F."/>
            <person name="Baker D."/>
            <person name="Gharbi K."/>
            <person name="Hall N."/>
            <person name="Watson M."/>
            <person name="Adriaenssens E.M."/>
            <person name="Foster-Nyarko E."/>
            <person name="Jarju S."/>
            <person name="Secka A."/>
            <person name="Antonio M."/>
            <person name="Oren A."/>
            <person name="Chaudhuri R.R."/>
            <person name="La Ragione R."/>
            <person name="Hildebrand F."/>
            <person name="Pallen M.J."/>
        </authorList>
    </citation>
    <scope>NUCLEOTIDE SEQUENCE</scope>
    <source>
        <strain evidence="8">CHK190-19873</strain>
    </source>
</reference>
<dbReference type="EMBL" id="DVIQ01000007">
    <property type="protein sequence ID" value="HIS30153.1"/>
    <property type="molecule type" value="Genomic_DNA"/>
</dbReference>
<keyword evidence="5 6" id="KW-0472">Membrane</keyword>
<proteinExistence type="inferred from homology"/>
<dbReference type="InterPro" id="IPR032816">
    <property type="entry name" value="VTT_dom"/>
</dbReference>
<evidence type="ECO:0000313" key="9">
    <source>
        <dbReference type="Proteomes" id="UP000823935"/>
    </source>
</evidence>
<gene>
    <name evidence="8" type="ORF">IAB44_01165</name>
</gene>
<dbReference type="GO" id="GO:0005886">
    <property type="term" value="C:plasma membrane"/>
    <property type="evidence" value="ECO:0007669"/>
    <property type="project" value="UniProtKB-SubCell"/>
</dbReference>
<dbReference type="Proteomes" id="UP000823935">
    <property type="component" value="Unassembled WGS sequence"/>
</dbReference>
<dbReference type="PANTHER" id="PTHR12677">
    <property type="entry name" value="GOLGI APPARATUS MEMBRANE PROTEIN TVP38-RELATED"/>
    <property type="match status" value="1"/>
</dbReference>
<feature type="domain" description="VTT" evidence="7">
    <location>
        <begin position="71"/>
        <end position="187"/>
    </location>
</feature>
<comment type="subcellular location">
    <subcellularLocation>
        <location evidence="1 6">Cell membrane</location>
        <topology evidence="1 6">Multi-pass membrane protein</topology>
    </subcellularLocation>
</comment>
<evidence type="ECO:0000256" key="6">
    <source>
        <dbReference type="RuleBase" id="RU366058"/>
    </source>
</evidence>
<organism evidence="8 9">
    <name type="scientific">Candidatus Limivivens intestinipullorum</name>
    <dbReference type="NCBI Taxonomy" id="2840858"/>
    <lineage>
        <taxon>Bacteria</taxon>
        <taxon>Bacillati</taxon>
        <taxon>Bacillota</taxon>
        <taxon>Clostridia</taxon>
        <taxon>Lachnospirales</taxon>
        <taxon>Lachnospiraceae</taxon>
        <taxon>Lachnospiraceae incertae sedis</taxon>
        <taxon>Candidatus Limivivens</taxon>
    </lineage>
</organism>
<keyword evidence="3 6" id="KW-0812">Transmembrane</keyword>
<dbReference type="AlphaFoldDB" id="A0A9D1JJ09"/>
<feature type="transmembrane region" description="Helical" evidence="6">
    <location>
        <begin position="12"/>
        <end position="34"/>
    </location>
</feature>
<comment type="caution">
    <text evidence="8">The sequence shown here is derived from an EMBL/GenBank/DDBJ whole genome shotgun (WGS) entry which is preliminary data.</text>
</comment>
<keyword evidence="4 6" id="KW-1133">Transmembrane helix</keyword>
<feature type="transmembrane region" description="Helical" evidence="6">
    <location>
        <begin position="140"/>
        <end position="163"/>
    </location>
</feature>
<sequence length="200" mass="21943">MESVAKAKKTVWLNVAMAAGITGMIAFVVYGYSLGIFSSREAMEAFLAPMGIWGPLVFILIQIVQVVIPILPGGVSSLAGVLLFGAGWGFVYNYVGLIIGSILAFCLAKRYGRALVQSIASERAYEKYSKWLNTGKRFNWIFAAAIFFPAAPDDLLCYLAGLTNMTLKRFTITMLLAKPFSIALYSMGLLFFAEYLLKMV</sequence>
<reference evidence="8" key="1">
    <citation type="submission" date="2020-10" db="EMBL/GenBank/DDBJ databases">
        <authorList>
            <person name="Gilroy R."/>
        </authorList>
    </citation>
    <scope>NUCLEOTIDE SEQUENCE</scope>
    <source>
        <strain evidence="8">CHK190-19873</strain>
    </source>
</reference>
<dbReference type="PANTHER" id="PTHR12677:SF49">
    <property type="entry name" value="TVP38_TMEM64 FAMILY MEMBRANE PROTEIN"/>
    <property type="match status" value="1"/>
</dbReference>
<accession>A0A9D1JJ09</accession>
<keyword evidence="2 6" id="KW-1003">Cell membrane</keyword>
<evidence type="ECO:0000256" key="5">
    <source>
        <dbReference type="ARBA" id="ARBA00023136"/>
    </source>
</evidence>